<name>A0A0E9RQ26_ANGAN</name>
<evidence type="ECO:0000313" key="2">
    <source>
        <dbReference type="EMBL" id="JAH30515.1"/>
    </source>
</evidence>
<feature type="region of interest" description="Disordered" evidence="1">
    <location>
        <begin position="1"/>
        <end position="24"/>
    </location>
</feature>
<reference evidence="2" key="1">
    <citation type="submission" date="2014-11" db="EMBL/GenBank/DDBJ databases">
        <authorList>
            <person name="Amaro Gonzalez C."/>
        </authorList>
    </citation>
    <scope>NUCLEOTIDE SEQUENCE</scope>
</reference>
<protein>
    <submittedName>
        <fullName evidence="2">Uncharacterized protein</fullName>
    </submittedName>
</protein>
<accession>A0A0E9RQ26</accession>
<dbReference type="EMBL" id="GBXM01078062">
    <property type="protein sequence ID" value="JAH30515.1"/>
    <property type="molecule type" value="Transcribed_RNA"/>
</dbReference>
<evidence type="ECO:0000256" key="1">
    <source>
        <dbReference type="SAM" id="MobiDB-lite"/>
    </source>
</evidence>
<dbReference type="AlphaFoldDB" id="A0A0E9RQ26"/>
<sequence length="24" mass="2908">MYSTETLVRITLDTKKKEKRNQPQ</sequence>
<reference evidence="2" key="2">
    <citation type="journal article" date="2015" name="Fish Shellfish Immunol.">
        <title>Early steps in the European eel (Anguilla anguilla)-Vibrio vulnificus interaction in the gills: Role of the RtxA13 toxin.</title>
        <authorList>
            <person name="Callol A."/>
            <person name="Pajuelo D."/>
            <person name="Ebbesson L."/>
            <person name="Teles M."/>
            <person name="MacKenzie S."/>
            <person name="Amaro C."/>
        </authorList>
    </citation>
    <scope>NUCLEOTIDE SEQUENCE</scope>
</reference>
<organism evidence="2">
    <name type="scientific">Anguilla anguilla</name>
    <name type="common">European freshwater eel</name>
    <name type="synonym">Muraena anguilla</name>
    <dbReference type="NCBI Taxonomy" id="7936"/>
    <lineage>
        <taxon>Eukaryota</taxon>
        <taxon>Metazoa</taxon>
        <taxon>Chordata</taxon>
        <taxon>Craniata</taxon>
        <taxon>Vertebrata</taxon>
        <taxon>Euteleostomi</taxon>
        <taxon>Actinopterygii</taxon>
        <taxon>Neopterygii</taxon>
        <taxon>Teleostei</taxon>
        <taxon>Anguilliformes</taxon>
        <taxon>Anguillidae</taxon>
        <taxon>Anguilla</taxon>
    </lineage>
</organism>
<proteinExistence type="predicted"/>